<organism evidence="2">
    <name type="scientific">Proboscia inermis</name>
    <dbReference type="NCBI Taxonomy" id="420281"/>
    <lineage>
        <taxon>Eukaryota</taxon>
        <taxon>Sar</taxon>
        <taxon>Stramenopiles</taxon>
        <taxon>Ochrophyta</taxon>
        <taxon>Bacillariophyta</taxon>
        <taxon>Coscinodiscophyceae</taxon>
        <taxon>Rhizosoleniophycidae</taxon>
        <taxon>Rhizosoleniales</taxon>
        <taxon>Rhizosoleniaceae</taxon>
        <taxon>Proboscia</taxon>
    </lineage>
</organism>
<protein>
    <submittedName>
        <fullName evidence="2">Uncharacterized protein</fullName>
    </submittedName>
</protein>
<keyword evidence="1" id="KW-0732">Signal</keyword>
<gene>
    <name evidence="2" type="ORF">PINE0816_LOCUS7336</name>
</gene>
<evidence type="ECO:0000256" key="1">
    <source>
        <dbReference type="SAM" id="SignalP"/>
    </source>
</evidence>
<name>A0A7S0C2V4_9STRA</name>
<reference evidence="2" key="1">
    <citation type="submission" date="2021-01" db="EMBL/GenBank/DDBJ databases">
        <authorList>
            <person name="Corre E."/>
            <person name="Pelletier E."/>
            <person name="Niang G."/>
            <person name="Scheremetjew M."/>
            <person name="Finn R."/>
            <person name="Kale V."/>
            <person name="Holt S."/>
            <person name="Cochrane G."/>
            <person name="Meng A."/>
            <person name="Brown T."/>
            <person name="Cohen L."/>
        </authorList>
    </citation>
    <scope>NUCLEOTIDE SEQUENCE</scope>
    <source>
        <strain evidence="2">CCAP1064/1</strain>
    </source>
</reference>
<dbReference type="AlphaFoldDB" id="A0A7S0C2V4"/>
<feature type="chain" id="PRO_5030961578" evidence="1">
    <location>
        <begin position="21"/>
        <end position="115"/>
    </location>
</feature>
<dbReference type="EMBL" id="HBEL01015347">
    <property type="protein sequence ID" value="CAD8411213.1"/>
    <property type="molecule type" value="Transcribed_RNA"/>
</dbReference>
<proteinExistence type="predicted"/>
<accession>A0A7S0C2V4</accession>
<evidence type="ECO:0000313" key="2">
    <source>
        <dbReference type="EMBL" id="CAD8411213.1"/>
    </source>
</evidence>
<feature type="signal peptide" evidence="1">
    <location>
        <begin position="1"/>
        <end position="20"/>
    </location>
</feature>
<sequence>MKIANATLLLVLTDLARSNAFLHRPSLKKTCLTPFNKSVCFGNLNDDNDPTKVWYAEIADGIQNFLTNSPLNEAKLALVRSLAGEYDVDATKTKLNNLISGTDSNNKVCMFSFTT</sequence>